<evidence type="ECO:0000313" key="2">
    <source>
        <dbReference type="Proteomes" id="UP000827976"/>
    </source>
</evidence>
<keyword evidence="1" id="KW-0255">Endonuclease</keyword>
<keyword evidence="1" id="KW-0540">Nuclease</keyword>
<dbReference type="EC" id="3.1.11.1" evidence="1"/>
<gene>
    <name evidence="1" type="ORF">IHE45_05G069400</name>
</gene>
<sequence>MGIQGLLPLLKSIMAPISVEELRGQTIAVNTYSWLHKGAFSCSMHLCKGLPTSTHIEYCMHRVNMLRHHGVKPILVFDGGFLPMKDDVEAKRAKMRKENLERALEREAIGNSFAAYEFFQKAIDISPSIAWELIQVLKKEKVNYIVAPYEADAQMTFLSINKLVDVVITEYSDLIPFGCHRVRYYFQNGQIWVGVEFKSSMLRENKDLDLTIFTKTMLLEMCIFSGCDYLQSIPGIGLKRAHALVQKFKSSKVIKHLRCNSVANPPNYEEAFKKAIGTFQHQRVYDPRKEDIVHLSDIPHDFALDLDHTWLPKSLVQGIAKGDIDPLTKMPFQVLYNWILDNETLDSSYT</sequence>
<protein>
    <submittedName>
        <fullName evidence="1">XPG/Rad2 endonuclease protein</fullName>
        <ecNumber evidence="1">3.1.11.1</ecNumber>
    </submittedName>
</protein>
<accession>A0ACB7W2B3</accession>
<keyword evidence="2" id="KW-1185">Reference proteome</keyword>
<comment type="caution">
    <text evidence="1">The sequence shown here is derived from an EMBL/GenBank/DDBJ whole genome shotgun (WGS) entry which is preliminary data.</text>
</comment>
<evidence type="ECO:0000313" key="1">
    <source>
        <dbReference type="EMBL" id="KAH7681608.1"/>
    </source>
</evidence>
<reference evidence="2" key="1">
    <citation type="journal article" date="2022" name="Nat. Commun.">
        <title>Chromosome evolution and the genetic basis of agronomically important traits in greater yam.</title>
        <authorList>
            <person name="Bredeson J.V."/>
            <person name="Lyons J.B."/>
            <person name="Oniyinde I.O."/>
            <person name="Okereke N.R."/>
            <person name="Kolade O."/>
            <person name="Nnabue I."/>
            <person name="Nwadili C.O."/>
            <person name="Hribova E."/>
            <person name="Parker M."/>
            <person name="Nwogha J."/>
            <person name="Shu S."/>
            <person name="Carlson J."/>
            <person name="Kariba R."/>
            <person name="Muthemba S."/>
            <person name="Knop K."/>
            <person name="Barton G.J."/>
            <person name="Sherwood A.V."/>
            <person name="Lopez-Montes A."/>
            <person name="Asiedu R."/>
            <person name="Jamnadass R."/>
            <person name="Muchugi A."/>
            <person name="Goodstein D."/>
            <person name="Egesi C.N."/>
            <person name="Featherston J."/>
            <person name="Asfaw A."/>
            <person name="Simpson G.G."/>
            <person name="Dolezel J."/>
            <person name="Hendre P.S."/>
            <person name="Van Deynze A."/>
            <person name="Kumar P.L."/>
            <person name="Obidiegwu J.E."/>
            <person name="Bhattacharjee R."/>
            <person name="Rokhsar D.S."/>
        </authorList>
    </citation>
    <scope>NUCLEOTIDE SEQUENCE [LARGE SCALE GENOMIC DNA]</scope>
    <source>
        <strain evidence="2">cv. TDa95/00328</strain>
    </source>
</reference>
<dbReference type="Proteomes" id="UP000827976">
    <property type="component" value="Chromosome 5"/>
</dbReference>
<proteinExistence type="predicted"/>
<dbReference type="EMBL" id="CM037015">
    <property type="protein sequence ID" value="KAH7681608.1"/>
    <property type="molecule type" value="Genomic_DNA"/>
</dbReference>
<keyword evidence="1" id="KW-0378">Hydrolase</keyword>
<organism evidence="1 2">
    <name type="scientific">Dioscorea alata</name>
    <name type="common">Purple yam</name>
    <dbReference type="NCBI Taxonomy" id="55571"/>
    <lineage>
        <taxon>Eukaryota</taxon>
        <taxon>Viridiplantae</taxon>
        <taxon>Streptophyta</taxon>
        <taxon>Embryophyta</taxon>
        <taxon>Tracheophyta</taxon>
        <taxon>Spermatophyta</taxon>
        <taxon>Magnoliopsida</taxon>
        <taxon>Liliopsida</taxon>
        <taxon>Dioscoreales</taxon>
        <taxon>Dioscoreaceae</taxon>
        <taxon>Dioscorea</taxon>
    </lineage>
</organism>
<name>A0ACB7W2B3_DIOAL</name>